<protein>
    <recommendedName>
        <fullName evidence="1">DUF5659 domain-containing protein</fullName>
    </recommendedName>
</protein>
<comment type="caution">
    <text evidence="2">The sequence shown here is derived from an EMBL/GenBank/DDBJ whole genome shotgun (WGS) entry which is preliminary data.</text>
</comment>
<name>A0A964RNG9_9CLOT</name>
<evidence type="ECO:0000259" key="1">
    <source>
        <dbReference type="Pfam" id="PF18903"/>
    </source>
</evidence>
<accession>A0A964RNG9</accession>
<proteinExistence type="predicted"/>
<sequence>MASIKFVRTQRLAGFLMFNGFKFLRSDDDRNNPDFKIYIFKNDDGIEEWIDKYKEQYGRKEN</sequence>
<gene>
    <name evidence="2" type="ORF">GKZ28_13115</name>
</gene>
<dbReference type="Proteomes" id="UP000656077">
    <property type="component" value="Unassembled WGS sequence"/>
</dbReference>
<dbReference type="AlphaFoldDB" id="A0A964RNG9"/>
<dbReference type="EMBL" id="WSRQ01000019">
    <property type="protein sequence ID" value="MVX64633.1"/>
    <property type="molecule type" value="Genomic_DNA"/>
</dbReference>
<evidence type="ECO:0000313" key="2">
    <source>
        <dbReference type="EMBL" id="MVX64633.1"/>
    </source>
</evidence>
<dbReference type="RefSeq" id="WP_160359516.1">
    <property type="nucleotide sequence ID" value="NZ_WSRQ01000019.1"/>
</dbReference>
<reference evidence="2" key="1">
    <citation type="submission" date="2019-12" db="EMBL/GenBank/DDBJ databases">
        <title>Microbes associate with the intestines of laboratory mice.</title>
        <authorList>
            <person name="Navarre W."/>
            <person name="Wong E."/>
        </authorList>
    </citation>
    <scope>NUCLEOTIDE SEQUENCE</scope>
    <source>
        <strain evidence="2">NM79_F5</strain>
    </source>
</reference>
<dbReference type="InterPro" id="IPR043718">
    <property type="entry name" value="DUF5659"/>
</dbReference>
<feature type="domain" description="DUF5659" evidence="1">
    <location>
        <begin position="11"/>
        <end position="56"/>
    </location>
</feature>
<evidence type="ECO:0000313" key="3">
    <source>
        <dbReference type="Proteomes" id="UP000656077"/>
    </source>
</evidence>
<dbReference type="Pfam" id="PF18903">
    <property type="entry name" value="DUF5659"/>
    <property type="match status" value="1"/>
</dbReference>
<organism evidence="2 3">
    <name type="scientific">Clostridium chromiireducens</name>
    <dbReference type="NCBI Taxonomy" id="225345"/>
    <lineage>
        <taxon>Bacteria</taxon>
        <taxon>Bacillati</taxon>
        <taxon>Bacillota</taxon>
        <taxon>Clostridia</taxon>
        <taxon>Eubacteriales</taxon>
        <taxon>Clostridiaceae</taxon>
        <taxon>Clostridium</taxon>
    </lineage>
</organism>